<evidence type="ECO:0000256" key="2">
    <source>
        <dbReference type="ARBA" id="ARBA00022989"/>
    </source>
</evidence>
<reference evidence="7 8" key="1">
    <citation type="submission" date="2019-11" db="EMBL/GenBank/DDBJ databases">
        <title>Comparative genomics of hydrocarbon-degrading Desulfosarcina strains.</title>
        <authorList>
            <person name="Watanabe M."/>
            <person name="Kojima H."/>
            <person name="Fukui M."/>
        </authorList>
    </citation>
    <scope>NUCLEOTIDE SEQUENCE [LARGE SCALE GENOMIC DNA]</scope>
    <source>
        <strain evidence="7 8">28bB2T</strain>
    </source>
</reference>
<dbReference type="GO" id="GO:0022857">
    <property type="term" value="F:transmembrane transporter activity"/>
    <property type="evidence" value="ECO:0007669"/>
    <property type="project" value="InterPro"/>
</dbReference>
<dbReference type="InterPro" id="IPR020846">
    <property type="entry name" value="MFS_dom"/>
</dbReference>
<dbReference type="AlphaFoldDB" id="A0A5K7ZF66"/>
<dbReference type="KEGG" id="dov:DSCO28_13640"/>
<keyword evidence="1 5" id="KW-0812">Transmembrane</keyword>
<dbReference type="PROSITE" id="PS50850">
    <property type="entry name" value="MFS"/>
    <property type="match status" value="1"/>
</dbReference>
<dbReference type="Gene3D" id="1.20.1250.20">
    <property type="entry name" value="MFS general substrate transporter like domains"/>
    <property type="match status" value="2"/>
</dbReference>
<dbReference type="Proteomes" id="UP000425960">
    <property type="component" value="Chromosome"/>
</dbReference>
<dbReference type="InterPro" id="IPR011701">
    <property type="entry name" value="MFS"/>
</dbReference>
<keyword evidence="3 5" id="KW-0472">Membrane</keyword>
<dbReference type="InterPro" id="IPR050327">
    <property type="entry name" value="Proton-linked_MCT"/>
</dbReference>
<feature type="transmembrane region" description="Helical" evidence="5">
    <location>
        <begin position="250"/>
        <end position="272"/>
    </location>
</feature>
<keyword evidence="2 5" id="KW-1133">Transmembrane helix</keyword>
<feature type="transmembrane region" description="Helical" evidence="5">
    <location>
        <begin position="73"/>
        <end position="93"/>
    </location>
</feature>
<sequence>MDRYGPKRVLVSGSFLFSAGLIALTKVQNLPQLFTIYFILAIGFCATNIVPVNTLITNWFIRRRGLAMSIANQGLSIGGMVMVPLTSFFILNLGLNEALTILALIYVLVIVPVTLIFVKQRPSDIGQYPDGDKPNEPSDETAVKNRSQMKTWTRRQALKTVAFWSISLSFMLSLNCQIAYLVHQVSFLSQYLGTQQAAATVSITTGASILGRFVLGFFVDRLDKRFVTMVCVLLQGAAIVTLAFSSHVVVLYLCTFAFGSTMGALLMMQPLITAECFGIPSFATLFGSIGFITFPGAAFGPFIAGLIFDATQSYTASFLLFALASFLSAGIIYFAKPPT</sequence>
<feature type="transmembrane region" description="Helical" evidence="5">
    <location>
        <begin position="314"/>
        <end position="335"/>
    </location>
</feature>
<evidence type="ECO:0000256" key="4">
    <source>
        <dbReference type="SAM" id="MobiDB-lite"/>
    </source>
</evidence>
<evidence type="ECO:0000256" key="3">
    <source>
        <dbReference type="ARBA" id="ARBA00023136"/>
    </source>
</evidence>
<proteinExistence type="predicted"/>
<gene>
    <name evidence="7" type="ORF">DSCO28_13640</name>
</gene>
<feature type="transmembrane region" description="Helical" evidence="5">
    <location>
        <begin position="226"/>
        <end position="244"/>
    </location>
</feature>
<feature type="transmembrane region" description="Helical" evidence="5">
    <location>
        <begin position="197"/>
        <end position="219"/>
    </location>
</feature>
<organism evidence="7 8">
    <name type="scientific">Desulfosarcina ovata subsp. sediminis</name>
    <dbReference type="NCBI Taxonomy" id="885957"/>
    <lineage>
        <taxon>Bacteria</taxon>
        <taxon>Pseudomonadati</taxon>
        <taxon>Thermodesulfobacteriota</taxon>
        <taxon>Desulfobacteria</taxon>
        <taxon>Desulfobacterales</taxon>
        <taxon>Desulfosarcinaceae</taxon>
        <taxon>Desulfosarcina</taxon>
    </lineage>
</organism>
<dbReference type="PANTHER" id="PTHR11360">
    <property type="entry name" value="MONOCARBOXYLATE TRANSPORTER"/>
    <property type="match status" value="1"/>
</dbReference>
<name>A0A5K7ZF66_9BACT</name>
<accession>A0A5K7ZF66</accession>
<feature type="transmembrane region" description="Helical" evidence="5">
    <location>
        <begin position="284"/>
        <end position="308"/>
    </location>
</feature>
<dbReference type="InterPro" id="IPR036259">
    <property type="entry name" value="MFS_trans_sf"/>
</dbReference>
<dbReference type="SUPFAM" id="SSF103473">
    <property type="entry name" value="MFS general substrate transporter"/>
    <property type="match status" value="1"/>
</dbReference>
<dbReference type="PANTHER" id="PTHR11360:SF290">
    <property type="entry name" value="MONOCARBOXYLATE MFS PERMEASE"/>
    <property type="match status" value="1"/>
</dbReference>
<feature type="transmembrane region" description="Helical" evidence="5">
    <location>
        <begin position="161"/>
        <end position="182"/>
    </location>
</feature>
<protein>
    <submittedName>
        <fullName evidence="7">MFS transporter</fullName>
    </submittedName>
</protein>
<feature type="domain" description="Major facilitator superfamily (MFS) profile" evidence="6">
    <location>
        <begin position="1"/>
        <end position="339"/>
    </location>
</feature>
<feature type="region of interest" description="Disordered" evidence="4">
    <location>
        <begin position="127"/>
        <end position="146"/>
    </location>
</feature>
<feature type="transmembrane region" description="Helical" evidence="5">
    <location>
        <begin position="35"/>
        <end position="61"/>
    </location>
</feature>
<evidence type="ECO:0000256" key="5">
    <source>
        <dbReference type="SAM" id="Phobius"/>
    </source>
</evidence>
<evidence type="ECO:0000313" key="7">
    <source>
        <dbReference type="EMBL" id="BBO80798.1"/>
    </source>
</evidence>
<evidence type="ECO:0000256" key="1">
    <source>
        <dbReference type="ARBA" id="ARBA00022692"/>
    </source>
</evidence>
<dbReference type="Pfam" id="PF07690">
    <property type="entry name" value="MFS_1"/>
    <property type="match status" value="1"/>
</dbReference>
<evidence type="ECO:0000259" key="6">
    <source>
        <dbReference type="PROSITE" id="PS50850"/>
    </source>
</evidence>
<evidence type="ECO:0000313" key="8">
    <source>
        <dbReference type="Proteomes" id="UP000425960"/>
    </source>
</evidence>
<dbReference type="EMBL" id="AP021876">
    <property type="protein sequence ID" value="BBO80798.1"/>
    <property type="molecule type" value="Genomic_DNA"/>
</dbReference>
<feature type="transmembrane region" description="Helical" evidence="5">
    <location>
        <begin position="99"/>
        <end position="118"/>
    </location>
</feature>